<dbReference type="SMART" id="SM00089">
    <property type="entry name" value="PKD"/>
    <property type="match status" value="3"/>
</dbReference>
<dbReference type="InterPro" id="IPR017853">
    <property type="entry name" value="GH"/>
</dbReference>
<dbReference type="GO" id="GO:0007154">
    <property type="term" value="P:cell communication"/>
    <property type="evidence" value="ECO:0007669"/>
    <property type="project" value="InterPro"/>
</dbReference>
<dbReference type="KEGG" id="gog:C1280_20270"/>
<dbReference type="RefSeq" id="WP_010037050.1">
    <property type="nucleotide sequence ID" value="NZ_CP025958.1"/>
</dbReference>
<dbReference type="SUPFAM" id="SSF49299">
    <property type="entry name" value="PKD domain"/>
    <property type="match status" value="2"/>
</dbReference>
<dbReference type="Gene3D" id="2.60.120.260">
    <property type="entry name" value="Galactose-binding domain-like"/>
    <property type="match status" value="4"/>
</dbReference>
<evidence type="ECO:0000256" key="11">
    <source>
        <dbReference type="ARBA" id="ARBA00023326"/>
    </source>
</evidence>
<dbReference type="SUPFAM" id="SSF51120">
    <property type="entry name" value="beta-Roll"/>
    <property type="match status" value="1"/>
</dbReference>
<keyword evidence="11" id="KW-0624">Polysaccharide degradation</keyword>
<dbReference type="Gene3D" id="3.20.20.80">
    <property type="entry name" value="Glycosidases"/>
    <property type="match status" value="1"/>
</dbReference>
<dbReference type="Pfam" id="PF00353">
    <property type="entry name" value="HemolysinCabind"/>
    <property type="match status" value="2"/>
</dbReference>
<dbReference type="Pfam" id="PF00331">
    <property type="entry name" value="Glyco_hydro_10"/>
    <property type="match status" value="1"/>
</dbReference>
<dbReference type="GO" id="GO:0016020">
    <property type="term" value="C:membrane"/>
    <property type="evidence" value="ECO:0007669"/>
    <property type="project" value="InterPro"/>
</dbReference>
<comment type="similarity">
    <text evidence="2">Belongs to the glycosyl hydrolase 10 (cellulase F) family.</text>
</comment>
<evidence type="ECO:0000256" key="8">
    <source>
        <dbReference type="ARBA" id="ARBA00022837"/>
    </source>
</evidence>
<keyword evidence="7" id="KW-0378">Hydrolase</keyword>
<keyword evidence="6" id="KW-0677">Repeat</keyword>
<dbReference type="Gene3D" id="3.90.182.10">
    <property type="entry name" value="Toxin - Anthrax Protective Antigen,domain 1"/>
    <property type="match status" value="1"/>
</dbReference>
<dbReference type="PANTHER" id="PTHR31490">
    <property type="entry name" value="GLYCOSYL HYDROLASE"/>
    <property type="match status" value="1"/>
</dbReference>
<dbReference type="SMART" id="SM00758">
    <property type="entry name" value="PA14"/>
    <property type="match status" value="1"/>
</dbReference>
<dbReference type="SUPFAM" id="SSF141072">
    <property type="entry name" value="CalX-like"/>
    <property type="match status" value="1"/>
</dbReference>
<dbReference type="Gene3D" id="2.60.40.10">
    <property type="entry name" value="Immunoglobulins"/>
    <property type="match status" value="2"/>
</dbReference>
<dbReference type="PRINTS" id="PR00313">
    <property type="entry name" value="CABNDNGRPT"/>
</dbReference>
<dbReference type="GO" id="GO:0031176">
    <property type="term" value="F:endo-1,4-beta-xylanase activity"/>
    <property type="evidence" value="ECO:0007669"/>
    <property type="project" value="UniProtKB-EC"/>
</dbReference>
<proteinExistence type="inferred from homology"/>
<keyword evidence="4" id="KW-0858">Xylan degradation</keyword>
<dbReference type="GO" id="GO:0045493">
    <property type="term" value="P:xylan catabolic process"/>
    <property type="evidence" value="ECO:0007669"/>
    <property type="project" value="UniProtKB-KW"/>
</dbReference>
<evidence type="ECO:0000313" key="15">
    <source>
        <dbReference type="Proteomes" id="UP000245802"/>
    </source>
</evidence>
<dbReference type="EMBL" id="CP025958">
    <property type="protein sequence ID" value="AWM39089.1"/>
    <property type="molecule type" value="Genomic_DNA"/>
</dbReference>
<dbReference type="PROSITE" id="PS51820">
    <property type="entry name" value="PA14"/>
    <property type="match status" value="1"/>
</dbReference>
<dbReference type="OrthoDB" id="9809277at2"/>
<protein>
    <recommendedName>
        <fullName evidence="3">endo-1,4-beta-xylanase</fullName>
        <ecNumber evidence="3">3.2.1.8</ecNumber>
    </recommendedName>
</protein>
<keyword evidence="10" id="KW-0326">Glycosidase</keyword>
<dbReference type="InterPro" id="IPR003644">
    <property type="entry name" value="Calx_beta"/>
</dbReference>
<dbReference type="Gene3D" id="2.150.10.10">
    <property type="entry name" value="Serralysin-like metalloprotease, C-terminal"/>
    <property type="match status" value="1"/>
</dbReference>
<evidence type="ECO:0000256" key="6">
    <source>
        <dbReference type="ARBA" id="ARBA00022737"/>
    </source>
</evidence>
<reference evidence="14 15" key="1">
    <citation type="submission" date="2018-01" db="EMBL/GenBank/DDBJ databases">
        <title>G. obscuriglobus.</title>
        <authorList>
            <person name="Franke J."/>
            <person name="Blomberg W."/>
            <person name="Selmecki A."/>
        </authorList>
    </citation>
    <scope>NUCLEOTIDE SEQUENCE [LARGE SCALE GENOMIC DNA]</scope>
    <source>
        <strain evidence="14 15">DSM 5831</strain>
    </source>
</reference>
<sequence length="2050" mass="212799">MSSRSSFRNRQPIALNGVERLEDRLTPASGAGLLGQYYANPDFTNLTAVQTDAGINAQWAPEVAGGARAIRWSGQVEAKYTEDYTFTATADEKVRVWVNGQLLVNGSGTEAAAQYAGTIHLVAGRRYDLLVEYENHVGGGQVKLEWASASQPRTVVPVGQLFPSERGGLLQEGSKLSGFIFPPVTGYYQFTVGTSGAALYLSNSTDPAGKRLIAGAGASAPVYLVAGQSYYVEALGTGSAAPGIGWVRPDGRVDAVIPGEHLAPVLPEVRVYADTSAAVEGEDNEGRFTVVRTGPTTSPITVRYTVSGTAIAGTDYTSLSGWVTIPAGATSAAITVRGLADGLLEGTETVSVELQDGPGYQVGTTSSRTAVTTVLDNSDAPAGGTAVVNSSPAAFSTNGVPTYGSSQVLSDPRFGQALHVNVTTVPPNTYNIQAAQATTAAVKKGDRLLVEFYARSLSGITGRFEVVFEQRVAPNAKSLSQGAEVGSEWTKFQIAFVANDDYAAGAAALNFRFGAQLQTLQLAGVRLLNYGPSPSLIPAAGFTVTQNGGTWGTVGPVAVDGPTFTSATQATTVTKPPTGSYQFQQTVKNAAAIAAGETVTVEYYVRSVGGPTAQTRVVVQTAGGGTIYTSRDATVGTEWTKFTLTFTAPQAFAANAIQLGFNFGFDPQALQLGGITWTHSGPTAPVVSAAVPSSSTGALTTTGAAYGSGRYIDAPGPGFTRAYEATTTAVPPQLYNFQVATRNVDALASGTAVTVQFYARAKTGTAQFNALLQEIASPNQTFGSTGARTVGTDWVQITFTGTLGKAFAANALQLVFNLGYGLQTVQIAGLVVTANTTDPYPFQNDVLSELAFAGTGTYGTATPSAFTSAPAFFQSYTVETTTKPAAPSAFQAVAKVPEALKAGDTLTLQFTARTQTTAGTISVAVQRTDGTFATLFLQQLTLNNQSTSGGGWTTYTYTVPIAEAFAAGGLQVAINFGHAVQKVQIVGLTLTKTSTPDPVVQALPTLTSPLGYGGRDGGADWRAEADAQIDAVRKADLTVQVVDQAGRAIDGAVVSVRQAEQAFKFGTAVNANLLLSSGADADKYRAVLLQLFNTATIESQLKWQPYENDPARAQNSVDWLVANGLYVRGHTIIWPRRDNMPADVWATYDQIKAAQGADAAADYLEAAIDARIAEMITTFNGIITEWDVVNEPYSNHDVMDILGPDIITKWYELVGQYDPTVLRFLNDYEIFARNGLNAAHRADFDAWLDRLTAAGVLDGIGEQSHYTTSNLTDIPVLGDLLNTYGAYGLPIAITEFDFTTSDQQLQADYLRDYMTMVFSNPAVTEFVQWGFWAGSHWRPDAAMFNFDWTLKPNGQAYQDLVFGDWWTDTRGTSAWGGAFSTRAFQGEYEVVVEYNGQTVVRPATLGPDGVTLVVSVNAPAVAETPSLTAPSTALGDEGTPIVLDIAAGLNDLDGSEVLAVTVAGVPAGATLSAGTNTGDGVWTLIAADLNGLKITVPDNASFTLTVTATALEPATGDAASVSTSVAVTVRNVAPVPVIQSVSGPRVEGTAVTVTGSATDAAGVNDTITLTWFVFKDGATGTYATGNGTAFTFTPSDDGSYRIVMVASDEDGGVAITDQLVAVANAAPVPVIESVTGSRVEGAAITVTGSATDAAEVNDTITLTWAVYKSGAATAFASGTGTTLSFTPNDNGSYRIVLTAADEDGGSSTTEQTVIVTNAAPVPSFTGPTSGVRGQTLTYVGSFTDLGAGDTHALTWTVTRNGVTYATGTGSSLSFVPTADGIYKVSFTVTDDDGGTATATTSVTVSAIAVQEDPLSPGKGLLVIGGTTGADLITVSQGLLGGYTVTILSAGPNGLDLTVGIFRPRSSGWELSLAIGGSSATLFSASLTMPLDGIVVYAQAGDDSVTVGGSIDLTAWLYGGDGDDVLTGGGGNDVLIGGDGNDHLNGGAGRDILIGGRGADRLVAGAGDDILIAGLTSYDDDRGALASLLGVWVDSTRTYAQRTAALADPTLRGGVYLGPTTVRDDTSSDTLIGGAGANWFFFDPARDRRIG</sequence>
<keyword evidence="8" id="KW-0106">Calcium</keyword>
<dbReference type="Gene3D" id="2.60.40.2030">
    <property type="match status" value="1"/>
</dbReference>
<dbReference type="SMART" id="SM00237">
    <property type="entry name" value="Calx_beta"/>
    <property type="match status" value="1"/>
</dbReference>
<dbReference type="GO" id="GO:0005509">
    <property type="term" value="F:calcium ion binding"/>
    <property type="evidence" value="ECO:0007669"/>
    <property type="project" value="InterPro"/>
</dbReference>
<dbReference type="InterPro" id="IPR038081">
    <property type="entry name" value="CalX-like_sf"/>
</dbReference>
<keyword evidence="15" id="KW-1185">Reference proteome</keyword>
<feature type="domain" description="PA14" evidence="13">
    <location>
        <begin position="28"/>
        <end position="160"/>
    </location>
</feature>
<dbReference type="PROSITE" id="PS00330">
    <property type="entry name" value="HEMOLYSIN_CALCIUM"/>
    <property type="match status" value="3"/>
</dbReference>
<dbReference type="InterPro" id="IPR022409">
    <property type="entry name" value="PKD/Chitinase_dom"/>
</dbReference>
<dbReference type="InterPro" id="IPR011658">
    <property type="entry name" value="PA14_dom"/>
</dbReference>
<feature type="domain" description="GH10" evidence="12">
    <location>
        <begin position="1050"/>
        <end position="1360"/>
    </location>
</feature>
<dbReference type="InterPro" id="IPR000601">
    <property type="entry name" value="PKD_dom"/>
</dbReference>
<gene>
    <name evidence="14" type="ORF">C1280_20270</name>
</gene>
<evidence type="ECO:0000256" key="1">
    <source>
        <dbReference type="ARBA" id="ARBA00000681"/>
    </source>
</evidence>
<keyword evidence="5" id="KW-0732">Signal</keyword>
<dbReference type="InterPro" id="IPR001000">
    <property type="entry name" value="GH10_dom"/>
</dbReference>
<evidence type="ECO:0000256" key="5">
    <source>
        <dbReference type="ARBA" id="ARBA00022729"/>
    </source>
</evidence>
<evidence type="ECO:0000259" key="12">
    <source>
        <dbReference type="PROSITE" id="PS51760"/>
    </source>
</evidence>
<dbReference type="PANTHER" id="PTHR31490:SF88">
    <property type="entry name" value="BETA-XYLANASE"/>
    <property type="match status" value="1"/>
</dbReference>
<dbReference type="InterPro" id="IPR035986">
    <property type="entry name" value="PKD_dom_sf"/>
</dbReference>
<dbReference type="Pfam" id="PF07691">
    <property type="entry name" value="PA14"/>
    <property type="match status" value="1"/>
</dbReference>
<dbReference type="SMART" id="SM00633">
    <property type="entry name" value="Glyco_10"/>
    <property type="match status" value="1"/>
</dbReference>
<dbReference type="InterPro" id="IPR018511">
    <property type="entry name" value="Hemolysin-typ_Ca-bd_CS"/>
</dbReference>
<dbReference type="InterPro" id="IPR011049">
    <property type="entry name" value="Serralysin-like_metalloprot_C"/>
</dbReference>
<evidence type="ECO:0000256" key="3">
    <source>
        <dbReference type="ARBA" id="ARBA00012590"/>
    </source>
</evidence>
<evidence type="ECO:0000256" key="7">
    <source>
        <dbReference type="ARBA" id="ARBA00022801"/>
    </source>
</evidence>
<organism evidence="14 15">
    <name type="scientific">Gemmata obscuriglobus</name>
    <dbReference type="NCBI Taxonomy" id="114"/>
    <lineage>
        <taxon>Bacteria</taxon>
        <taxon>Pseudomonadati</taxon>
        <taxon>Planctomycetota</taxon>
        <taxon>Planctomycetia</taxon>
        <taxon>Gemmatales</taxon>
        <taxon>Gemmataceae</taxon>
        <taxon>Gemmata</taxon>
    </lineage>
</organism>
<dbReference type="InterPro" id="IPR001343">
    <property type="entry name" value="Hemolysn_Ca-bd"/>
</dbReference>
<dbReference type="SUPFAM" id="SSF51445">
    <property type="entry name" value="(Trans)glycosidases"/>
    <property type="match status" value="1"/>
</dbReference>
<dbReference type="InterPro" id="IPR013783">
    <property type="entry name" value="Ig-like_fold"/>
</dbReference>
<keyword evidence="9" id="KW-0119">Carbohydrate metabolism</keyword>
<dbReference type="Proteomes" id="UP000245802">
    <property type="component" value="Chromosome"/>
</dbReference>
<dbReference type="Pfam" id="PF03160">
    <property type="entry name" value="Calx-beta"/>
    <property type="match status" value="1"/>
</dbReference>
<dbReference type="EC" id="3.2.1.8" evidence="3"/>
<dbReference type="SUPFAM" id="SSF56988">
    <property type="entry name" value="Anthrax protective antigen"/>
    <property type="match status" value="1"/>
</dbReference>
<dbReference type="SUPFAM" id="SSF49785">
    <property type="entry name" value="Galactose-binding domain-like"/>
    <property type="match status" value="4"/>
</dbReference>
<dbReference type="InterPro" id="IPR044846">
    <property type="entry name" value="GH10"/>
</dbReference>
<accession>A0A2Z3GX81</accession>
<evidence type="ECO:0000256" key="10">
    <source>
        <dbReference type="ARBA" id="ARBA00023295"/>
    </source>
</evidence>
<evidence type="ECO:0000256" key="2">
    <source>
        <dbReference type="ARBA" id="ARBA00007495"/>
    </source>
</evidence>
<dbReference type="PROSITE" id="PS51760">
    <property type="entry name" value="GH10_2"/>
    <property type="match status" value="1"/>
</dbReference>
<evidence type="ECO:0000259" key="13">
    <source>
        <dbReference type="PROSITE" id="PS51820"/>
    </source>
</evidence>
<name>A0A2Z3GX81_9BACT</name>
<dbReference type="InterPro" id="IPR008979">
    <property type="entry name" value="Galactose-bd-like_sf"/>
</dbReference>
<dbReference type="Pfam" id="PF18911">
    <property type="entry name" value="PKD_4"/>
    <property type="match status" value="1"/>
</dbReference>
<dbReference type="CDD" id="cd00146">
    <property type="entry name" value="PKD"/>
    <property type="match status" value="1"/>
</dbReference>
<evidence type="ECO:0000313" key="14">
    <source>
        <dbReference type="EMBL" id="AWM39089.1"/>
    </source>
</evidence>
<dbReference type="InterPro" id="IPR037524">
    <property type="entry name" value="PA14/GLEYA"/>
</dbReference>
<comment type="catalytic activity">
    <reaction evidence="1">
        <text>Endohydrolysis of (1-&gt;4)-beta-D-xylosidic linkages in xylans.</text>
        <dbReference type="EC" id="3.2.1.8"/>
    </reaction>
</comment>
<evidence type="ECO:0000256" key="9">
    <source>
        <dbReference type="ARBA" id="ARBA00023277"/>
    </source>
</evidence>
<evidence type="ECO:0000256" key="4">
    <source>
        <dbReference type="ARBA" id="ARBA00022651"/>
    </source>
</evidence>